<dbReference type="PROSITE" id="PS50097">
    <property type="entry name" value="BTB"/>
    <property type="match status" value="1"/>
</dbReference>
<dbReference type="EMBL" id="JAVRQU010000006">
    <property type="protein sequence ID" value="KAK5701901.1"/>
    <property type="molecule type" value="Genomic_DNA"/>
</dbReference>
<comment type="caution">
    <text evidence="2">The sequence shown here is derived from an EMBL/GenBank/DDBJ whole genome shotgun (WGS) entry which is preliminary data.</text>
</comment>
<dbReference type="CDD" id="cd18186">
    <property type="entry name" value="BTB_POZ_ZBTB_KLHL-like"/>
    <property type="match status" value="1"/>
</dbReference>
<reference evidence="2" key="1">
    <citation type="submission" date="2023-08" db="EMBL/GenBank/DDBJ databases">
        <title>Black Yeasts Isolated from many extreme environments.</title>
        <authorList>
            <person name="Coleine C."/>
            <person name="Stajich J.E."/>
            <person name="Selbmann L."/>
        </authorList>
    </citation>
    <scope>NUCLEOTIDE SEQUENCE</scope>
    <source>
        <strain evidence="2">CCFEE 5810</strain>
    </source>
</reference>
<dbReference type="InterPro" id="IPR000210">
    <property type="entry name" value="BTB/POZ_dom"/>
</dbReference>
<name>A0AAN7W771_9PEZI</name>
<feature type="domain" description="BTB" evidence="1">
    <location>
        <begin position="17"/>
        <end position="87"/>
    </location>
</feature>
<organism evidence="2 3">
    <name type="scientific">Elasticomyces elasticus</name>
    <dbReference type="NCBI Taxonomy" id="574655"/>
    <lineage>
        <taxon>Eukaryota</taxon>
        <taxon>Fungi</taxon>
        <taxon>Dikarya</taxon>
        <taxon>Ascomycota</taxon>
        <taxon>Pezizomycotina</taxon>
        <taxon>Dothideomycetes</taxon>
        <taxon>Dothideomycetidae</taxon>
        <taxon>Mycosphaerellales</taxon>
        <taxon>Teratosphaeriaceae</taxon>
        <taxon>Elasticomyces</taxon>
    </lineage>
</organism>
<evidence type="ECO:0000313" key="3">
    <source>
        <dbReference type="Proteomes" id="UP001310594"/>
    </source>
</evidence>
<gene>
    <name evidence="2" type="ORF">LTR97_004719</name>
</gene>
<dbReference type="Gene3D" id="3.30.710.10">
    <property type="entry name" value="Potassium Channel Kv1.1, Chain A"/>
    <property type="match status" value="1"/>
</dbReference>
<dbReference type="SUPFAM" id="SSF54695">
    <property type="entry name" value="POZ domain"/>
    <property type="match status" value="1"/>
</dbReference>
<proteinExistence type="predicted"/>
<accession>A0AAN7W771</accession>
<sequence length="221" mass="25028">MADAEPFPKRAKVDFSESVRVLVGPSKKEFHVHVGALTRRSTFFKAAVAQRWTSEGQAKAVELPEDEPDVFSYYLQCLYFDTVCHDEMVNTSLLDQYILADKLGDLFSANTIINKIIRNSSKTRSIPSATSVNYAYEKTTPNSPLRRLLVDFYVYRGHGDDICAAAEVVHAEFATALIREFVRIRPGRNNPDAFSIFQNAKHRPRCHYHQHDESCPPCVGD</sequence>
<dbReference type="Proteomes" id="UP001310594">
    <property type="component" value="Unassembled WGS sequence"/>
</dbReference>
<dbReference type="PANTHER" id="PTHR47843">
    <property type="entry name" value="BTB DOMAIN-CONTAINING PROTEIN-RELATED"/>
    <property type="match status" value="1"/>
</dbReference>
<protein>
    <recommendedName>
        <fullName evidence="1">BTB domain-containing protein</fullName>
    </recommendedName>
</protein>
<dbReference type="AlphaFoldDB" id="A0AAN7W771"/>
<dbReference type="InterPro" id="IPR011333">
    <property type="entry name" value="SKP1/BTB/POZ_sf"/>
</dbReference>
<evidence type="ECO:0000259" key="1">
    <source>
        <dbReference type="PROSITE" id="PS50097"/>
    </source>
</evidence>
<dbReference type="Pfam" id="PF00651">
    <property type="entry name" value="BTB"/>
    <property type="match status" value="1"/>
</dbReference>
<evidence type="ECO:0000313" key="2">
    <source>
        <dbReference type="EMBL" id="KAK5701901.1"/>
    </source>
</evidence>
<dbReference type="PANTHER" id="PTHR47843:SF2">
    <property type="entry name" value="BTB DOMAIN-CONTAINING PROTEIN"/>
    <property type="match status" value="1"/>
</dbReference>